<organism evidence="1 2">
    <name type="scientific">Saccharicrinis carchari</name>
    <dbReference type="NCBI Taxonomy" id="1168039"/>
    <lineage>
        <taxon>Bacteria</taxon>
        <taxon>Pseudomonadati</taxon>
        <taxon>Bacteroidota</taxon>
        <taxon>Bacteroidia</taxon>
        <taxon>Marinilabiliales</taxon>
        <taxon>Marinilabiliaceae</taxon>
        <taxon>Saccharicrinis</taxon>
    </lineage>
</organism>
<proteinExistence type="predicted"/>
<accession>A0A521D788</accession>
<protein>
    <submittedName>
        <fullName evidence="1">Uncharacterized protein</fullName>
    </submittedName>
</protein>
<sequence length="31" mass="3759">MGESMFHFNAEIKFWGDVVYRMISFVEEVFL</sequence>
<dbReference type="AlphaFoldDB" id="A0A521D788"/>
<keyword evidence="2" id="KW-1185">Reference proteome</keyword>
<evidence type="ECO:0000313" key="1">
    <source>
        <dbReference type="EMBL" id="SMO67465.1"/>
    </source>
</evidence>
<name>A0A521D788_SACCC</name>
<evidence type="ECO:0000313" key="2">
    <source>
        <dbReference type="Proteomes" id="UP000319040"/>
    </source>
</evidence>
<dbReference type="Proteomes" id="UP000319040">
    <property type="component" value="Unassembled WGS sequence"/>
</dbReference>
<dbReference type="EMBL" id="FXTB01000004">
    <property type="protein sequence ID" value="SMO67465.1"/>
    <property type="molecule type" value="Genomic_DNA"/>
</dbReference>
<reference evidence="1 2" key="1">
    <citation type="submission" date="2017-05" db="EMBL/GenBank/DDBJ databases">
        <authorList>
            <person name="Varghese N."/>
            <person name="Submissions S."/>
        </authorList>
    </citation>
    <scope>NUCLEOTIDE SEQUENCE [LARGE SCALE GENOMIC DNA]</scope>
    <source>
        <strain evidence="1 2">DSM 27040</strain>
    </source>
</reference>
<gene>
    <name evidence="1" type="ORF">SAMN06265379_104318</name>
</gene>